<name>A0A2H5QVI5_CITUN</name>
<sequence>MLVMRQLMPKKEHP</sequence>
<comment type="caution">
    <text evidence="1">The sequence shown here is derived from an EMBL/GenBank/DDBJ whole genome shotgun (WGS) entry which is preliminary data.</text>
</comment>
<dbReference type="EMBL" id="BDQV01000925">
    <property type="protein sequence ID" value="GAY68589.1"/>
    <property type="molecule type" value="Genomic_DNA"/>
</dbReference>
<evidence type="ECO:0000313" key="1">
    <source>
        <dbReference type="EMBL" id="GAY68589.1"/>
    </source>
</evidence>
<reference evidence="1 2" key="1">
    <citation type="journal article" date="2017" name="Front. Genet.">
        <title>Draft sequencing of the heterozygous diploid genome of Satsuma (Citrus unshiu Marc.) using a hybrid assembly approach.</title>
        <authorList>
            <person name="Shimizu T."/>
            <person name="Tanizawa Y."/>
            <person name="Mochizuki T."/>
            <person name="Nagasaki H."/>
            <person name="Yoshioka T."/>
            <person name="Toyoda A."/>
            <person name="Fujiyama A."/>
            <person name="Kaminuma E."/>
            <person name="Nakamura Y."/>
        </authorList>
    </citation>
    <scope>NUCLEOTIDE SEQUENCE [LARGE SCALE GENOMIC DNA]</scope>
    <source>
        <strain evidence="2">cv. Miyagawa wase</strain>
    </source>
</reference>
<gene>
    <name evidence="1" type="ORF">CUMW_265360</name>
</gene>
<keyword evidence="2" id="KW-1185">Reference proteome</keyword>
<proteinExistence type="predicted"/>
<evidence type="ECO:0000313" key="2">
    <source>
        <dbReference type="Proteomes" id="UP000236630"/>
    </source>
</evidence>
<dbReference type="Proteomes" id="UP000236630">
    <property type="component" value="Unassembled WGS sequence"/>
</dbReference>
<organism evidence="1 2">
    <name type="scientific">Citrus unshiu</name>
    <name type="common">Satsuma mandarin</name>
    <name type="synonym">Citrus nobilis var. unshiu</name>
    <dbReference type="NCBI Taxonomy" id="55188"/>
    <lineage>
        <taxon>Eukaryota</taxon>
        <taxon>Viridiplantae</taxon>
        <taxon>Streptophyta</taxon>
        <taxon>Embryophyta</taxon>
        <taxon>Tracheophyta</taxon>
        <taxon>Spermatophyta</taxon>
        <taxon>Magnoliopsida</taxon>
        <taxon>eudicotyledons</taxon>
        <taxon>Gunneridae</taxon>
        <taxon>Pentapetalae</taxon>
        <taxon>rosids</taxon>
        <taxon>malvids</taxon>
        <taxon>Sapindales</taxon>
        <taxon>Rutaceae</taxon>
        <taxon>Aurantioideae</taxon>
        <taxon>Citrus</taxon>
    </lineage>
</organism>
<protein>
    <submittedName>
        <fullName evidence="1">Uncharacterized protein</fullName>
    </submittedName>
</protein>
<accession>A0A2H5QVI5</accession>